<dbReference type="PANTHER" id="PTHR30540">
    <property type="entry name" value="OSMOTIC STRESS POTASSIUM TRANSPORTER"/>
    <property type="match status" value="1"/>
</dbReference>
<dbReference type="AlphaFoldDB" id="A0AAP0RRI2"/>
<comment type="caution">
    <text evidence="5">The sequence shown here is derived from an EMBL/GenBank/DDBJ whole genome shotgun (WGS) entry which is preliminary data.</text>
</comment>
<feature type="transmembrane region" description="Helical" evidence="3">
    <location>
        <begin position="38"/>
        <end position="56"/>
    </location>
</feature>
<keyword evidence="3" id="KW-0472">Membrane</keyword>
<dbReference type="Proteomes" id="UP001415857">
    <property type="component" value="Unassembled WGS sequence"/>
</dbReference>
<proteinExistence type="inferred from homology"/>
<evidence type="ECO:0000256" key="3">
    <source>
        <dbReference type="SAM" id="Phobius"/>
    </source>
</evidence>
<keyword evidence="3" id="KW-0812">Transmembrane</keyword>
<keyword evidence="3" id="KW-1133">Transmembrane helix</keyword>
<feature type="transmembrane region" description="Helical" evidence="3">
    <location>
        <begin position="608"/>
        <end position="626"/>
    </location>
</feature>
<feature type="domain" description="K+ potassium transporter integral membrane" evidence="4">
    <location>
        <begin position="262"/>
        <end position="456"/>
    </location>
</feature>
<feature type="transmembrane region" description="Helical" evidence="3">
    <location>
        <begin position="6"/>
        <end position="26"/>
    </location>
</feature>
<feature type="transmembrane region" description="Helical" evidence="3">
    <location>
        <begin position="410"/>
        <end position="431"/>
    </location>
</feature>
<dbReference type="EMBL" id="JBBPBK010000007">
    <property type="protein sequence ID" value="KAK9280999.1"/>
    <property type="molecule type" value="Genomic_DNA"/>
</dbReference>
<feature type="transmembrane region" description="Helical" evidence="3">
    <location>
        <begin position="571"/>
        <end position="588"/>
    </location>
</feature>
<dbReference type="InterPro" id="IPR003855">
    <property type="entry name" value="K+_transporter"/>
</dbReference>
<accession>A0AAP0RRI2</accession>
<evidence type="ECO:0000259" key="4">
    <source>
        <dbReference type="Pfam" id="PF02705"/>
    </source>
</evidence>
<feature type="domain" description="K+ potassium transporter integral membrane" evidence="4">
    <location>
        <begin position="1"/>
        <end position="178"/>
    </location>
</feature>
<evidence type="ECO:0000313" key="5">
    <source>
        <dbReference type="EMBL" id="KAK9280999.1"/>
    </source>
</evidence>
<dbReference type="Pfam" id="PF02705">
    <property type="entry name" value="K_trans"/>
    <property type="match status" value="3"/>
</dbReference>
<feature type="transmembrane region" description="Helical" evidence="3">
    <location>
        <begin position="895"/>
        <end position="914"/>
    </location>
</feature>
<feature type="transmembrane region" description="Helical" evidence="3">
    <location>
        <begin position="110"/>
        <end position="129"/>
    </location>
</feature>
<dbReference type="GO" id="GO:0015079">
    <property type="term" value="F:potassium ion transmembrane transporter activity"/>
    <property type="evidence" value="ECO:0007669"/>
    <property type="project" value="InterPro"/>
</dbReference>
<reference evidence="5 6" key="1">
    <citation type="journal article" date="2024" name="Plant J.">
        <title>Genome sequences and population genomics reveal climatic adaptation and genomic divergence between two closely related sweetgum species.</title>
        <authorList>
            <person name="Xu W.Q."/>
            <person name="Ren C.Q."/>
            <person name="Zhang X.Y."/>
            <person name="Comes H.P."/>
            <person name="Liu X.H."/>
            <person name="Li Y.G."/>
            <person name="Kettle C.J."/>
            <person name="Jalonen R."/>
            <person name="Gaisberger H."/>
            <person name="Ma Y.Z."/>
            <person name="Qiu Y.X."/>
        </authorList>
    </citation>
    <scope>NUCLEOTIDE SEQUENCE [LARGE SCALE GENOMIC DNA]</scope>
    <source>
        <strain evidence="5">Hangzhou</strain>
    </source>
</reference>
<organism evidence="5 6">
    <name type="scientific">Liquidambar formosana</name>
    <name type="common">Formosan gum</name>
    <dbReference type="NCBI Taxonomy" id="63359"/>
    <lineage>
        <taxon>Eukaryota</taxon>
        <taxon>Viridiplantae</taxon>
        <taxon>Streptophyta</taxon>
        <taxon>Embryophyta</taxon>
        <taxon>Tracheophyta</taxon>
        <taxon>Spermatophyta</taxon>
        <taxon>Magnoliopsida</taxon>
        <taxon>eudicotyledons</taxon>
        <taxon>Gunneridae</taxon>
        <taxon>Pentapetalae</taxon>
        <taxon>Saxifragales</taxon>
        <taxon>Altingiaceae</taxon>
        <taxon>Liquidambar</taxon>
    </lineage>
</organism>
<comment type="similarity">
    <text evidence="2">Belongs to the HAK/KUP transporter (TC 2.A.72.3) family.</text>
</comment>
<name>A0AAP0RRI2_LIQFO</name>
<protein>
    <recommendedName>
        <fullName evidence="4">K+ potassium transporter integral membrane domain-containing protein</fullName>
    </recommendedName>
</protein>
<gene>
    <name evidence="5" type="ORF">L1049_003890</name>
</gene>
<dbReference type="InterPro" id="IPR053951">
    <property type="entry name" value="K_trans_N"/>
</dbReference>
<feature type="domain" description="K+ potassium transporter integral membrane" evidence="4">
    <location>
        <begin position="739"/>
        <end position="966"/>
    </location>
</feature>
<evidence type="ECO:0000256" key="2">
    <source>
        <dbReference type="ARBA" id="ARBA00008440"/>
    </source>
</evidence>
<dbReference type="PANTHER" id="PTHR30540:SF87">
    <property type="entry name" value="POTASSIUM TRANSPORTER"/>
    <property type="match status" value="1"/>
</dbReference>
<evidence type="ECO:0000313" key="6">
    <source>
        <dbReference type="Proteomes" id="UP001415857"/>
    </source>
</evidence>
<feature type="transmembrane region" description="Helical" evidence="3">
    <location>
        <begin position="386"/>
        <end position="404"/>
    </location>
</feature>
<evidence type="ECO:0000256" key="1">
    <source>
        <dbReference type="ARBA" id="ARBA00004651"/>
    </source>
</evidence>
<feature type="transmembrane region" description="Helical" evidence="3">
    <location>
        <begin position="62"/>
        <end position="84"/>
    </location>
</feature>
<keyword evidence="6" id="KW-1185">Reference proteome</keyword>
<feature type="transmembrane region" description="Helical" evidence="3">
    <location>
        <begin position="793"/>
        <end position="811"/>
    </location>
</feature>
<feature type="transmembrane region" description="Helical" evidence="3">
    <location>
        <begin position="847"/>
        <end position="869"/>
    </location>
</feature>
<feature type="transmembrane region" description="Helical" evidence="3">
    <location>
        <begin position="633"/>
        <end position="654"/>
    </location>
</feature>
<feature type="transmembrane region" description="Helical" evidence="3">
    <location>
        <begin position="693"/>
        <end position="715"/>
    </location>
</feature>
<sequence>MLGTSMVIGDGVLTPCISVLSAVGGIKEATSSMTEDRVVWISVAILVCLFMVQRFGTDKVGYSFAPIILVWFGLIGGIGVYNFIKFDPTVIKAINPLYIVDYFTRNKKKAWISLGGIVLATTGTEALFADVGHFTVRSIQISMCTVTYPALVLAYTGQASFLRKHSDFVADSFFKSVPVIEDAEQSQRQVSQELKGKKLSWPKLRRFDSLDMESGKVRGHHGHASKVGLLPSQQAEDRDVSNFNLELPSKRLRRASRLKATLENSHFAKYFLLFITMLGTSMVIGDGVLTPCISVLSAVGGIKEATSSMTEEKIVWISVAILVCLFSFQRFGTDKVGYTFAPIICIWFALIGGIGVYNFIKFDPTVIKAINPLYIIDYFTRNKKQAWISLGGIVLAITGTEALFADVGHFTVRSIQISMCAVTYPALILAYTGQASFLRMHSGDVANTFYKSIPGEGRMRRRLLKKCIIVESDFWVYTNMSVDVQIAEQSQQQVSQGLIGKKLSWEMLRRCDSLDVESAKVHGHHGHKSKVGLIPSEQAEDQDVSNYQLELPSKRLRRATLLKSALENSQFAKYLLLLIAMLGTSYVLSAVGGLKEGIHSMENAQDKIVWISVAILICLFMVQRFGTDKVGYTFAPILCLWFAFIAVIGVYNFFKFDPTVAKAINPQYIVEYFKRNKKDAWEWKHLFADVGHFTVRSIQISMCGVTYPALVLAYAGQAAFLRKNKELVLDTFFKSIPRGTFAMYSLICRYAKVGLIPNQQVEDQNVSNYQLELPSSHLRRASRLKSKLENSRLAKFFLLLMAMLGTSMLIGDGVLTPCISGKIVWISVAILICLFMAQRFGTDKVGYTFAPIICVWFASIGVIGIYNFIKFDPTVIKALNPAYIVDYFKRNKKDAWVSLGGIVLAITGTEALFADVGHFTVRSIQISMCAVTYPALVLAYTGQASYLRKNSGDVADTFYKSLPVAIFSVSSCREEIQRTSSIEYLF</sequence>
<dbReference type="GO" id="GO:0005886">
    <property type="term" value="C:plasma membrane"/>
    <property type="evidence" value="ECO:0007669"/>
    <property type="project" value="UniProtKB-SubCell"/>
</dbReference>
<feature type="transmembrane region" description="Helical" evidence="3">
    <location>
        <begin position="314"/>
        <end position="332"/>
    </location>
</feature>
<feature type="transmembrane region" description="Helical" evidence="3">
    <location>
        <begin position="338"/>
        <end position="360"/>
    </location>
</feature>
<comment type="subcellular location">
    <subcellularLocation>
        <location evidence="1">Cell membrane</location>
        <topology evidence="1">Multi-pass membrane protein</topology>
    </subcellularLocation>
</comment>